<feature type="region of interest" description="Disordered" evidence="2">
    <location>
        <begin position="81"/>
        <end position="136"/>
    </location>
</feature>
<organism evidence="4">
    <name type="scientific">Ornithodoros turicata</name>
    <dbReference type="NCBI Taxonomy" id="34597"/>
    <lineage>
        <taxon>Eukaryota</taxon>
        <taxon>Metazoa</taxon>
        <taxon>Ecdysozoa</taxon>
        <taxon>Arthropoda</taxon>
        <taxon>Chelicerata</taxon>
        <taxon>Arachnida</taxon>
        <taxon>Acari</taxon>
        <taxon>Parasitiformes</taxon>
        <taxon>Ixodida</taxon>
        <taxon>Ixodoidea</taxon>
        <taxon>Argasidae</taxon>
        <taxon>Ornithodorinae</taxon>
        <taxon>Ornithodoros</taxon>
    </lineage>
</organism>
<feature type="compositionally biased region" description="Basic and acidic residues" evidence="2">
    <location>
        <begin position="81"/>
        <end position="94"/>
    </location>
</feature>
<dbReference type="SUPFAM" id="SSF54236">
    <property type="entry name" value="Ubiquitin-like"/>
    <property type="match status" value="1"/>
</dbReference>
<dbReference type="PROSITE" id="PS50200">
    <property type="entry name" value="RA"/>
    <property type="match status" value="1"/>
</dbReference>
<dbReference type="InterPro" id="IPR033593">
    <property type="entry name" value="N-RASSF"/>
</dbReference>
<dbReference type="InterPro" id="IPR048945">
    <property type="entry name" value="RASSF8/10_RA"/>
</dbReference>
<dbReference type="KEGG" id="oti:135395084"/>
<dbReference type="InterPro" id="IPR029071">
    <property type="entry name" value="Ubiquitin-like_domsf"/>
</dbReference>
<dbReference type="SMART" id="SM00314">
    <property type="entry name" value="RA"/>
    <property type="match status" value="1"/>
</dbReference>
<protein>
    <submittedName>
        <fullName evidence="4">Putative signal transduction</fullName>
    </submittedName>
</protein>
<dbReference type="GeneID" id="135395084"/>
<dbReference type="Pfam" id="PF21712">
    <property type="entry name" value="RASSF8-10_RA"/>
    <property type="match status" value="1"/>
</dbReference>
<feature type="compositionally biased region" description="Polar residues" evidence="2">
    <location>
        <begin position="308"/>
        <end position="319"/>
    </location>
</feature>
<evidence type="ECO:0000313" key="4">
    <source>
        <dbReference type="EMBL" id="MBY09533.1"/>
    </source>
</evidence>
<dbReference type="Gene3D" id="3.10.20.90">
    <property type="entry name" value="Phosphatidylinositol 3-kinase Catalytic Subunit, Chain A, domain 1"/>
    <property type="match status" value="1"/>
</dbReference>
<feature type="coiled-coil region" evidence="1">
    <location>
        <begin position="179"/>
        <end position="275"/>
    </location>
</feature>
<accession>A0A2R5LJ09</accession>
<proteinExistence type="predicted"/>
<evidence type="ECO:0000256" key="2">
    <source>
        <dbReference type="SAM" id="MobiDB-lite"/>
    </source>
</evidence>
<keyword evidence="1" id="KW-0175">Coiled coil</keyword>
<dbReference type="InterPro" id="IPR000159">
    <property type="entry name" value="RA_dom"/>
</dbReference>
<dbReference type="CTD" id="11228"/>
<dbReference type="GO" id="GO:0007165">
    <property type="term" value="P:signal transduction"/>
    <property type="evidence" value="ECO:0007669"/>
    <property type="project" value="InterPro"/>
</dbReference>
<dbReference type="PANTHER" id="PTHR15286:SF6">
    <property type="entry name" value="GH01133P"/>
    <property type="match status" value="1"/>
</dbReference>
<evidence type="ECO:0000259" key="3">
    <source>
        <dbReference type="PROSITE" id="PS50200"/>
    </source>
</evidence>
<feature type="domain" description="Ras-associating" evidence="3">
    <location>
        <begin position="1"/>
        <end position="79"/>
    </location>
</feature>
<dbReference type="AlphaFoldDB" id="A0A2R5LJ09"/>
<evidence type="ECO:0000256" key="1">
    <source>
        <dbReference type="SAM" id="Coils"/>
    </source>
</evidence>
<reference evidence="4" key="1">
    <citation type="submission" date="2018-03" db="EMBL/GenBank/DDBJ databases">
        <title>The relapsing fever spirochete Borrelia turicatae persists in the highly oxidative environment of its soft-bodied tick vector.</title>
        <authorList>
            <person name="Bourret T.J."/>
            <person name="Boyle W.K."/>
            <person name="Valenzuela J.G."/>
            <person name="Oliveira F."/>
            <person name="Lopez J.E."/>
        </authorList>
    </citation>
    <scope>NUCLEOTIDE SEQUENCE</scope>
    <source>
        <strain evidence="4">Kansas strain/isolate</strain>
        <tissue evidence="4">Salivary glands</tissue>
    </source>
</reference>
<sequence length="319" mass="36591">MELKVWVEGGPQRVVCGVTEATTCEDVVYALAHATAQSGRFALVERWGHTERSLAPSDRPLRLLARRGDVRFLLRRCPPRKTEHITRKPTDGRPLRPPPYDEAVTRSGQRYQPSHKESPGDSPTSKRRLVEGSPQQQYRDLVRLVSLQRERLRSQQEELTHCDSELSYWEARLGTREELSRLERLYQGGRSEMERLQGDGEEALCSELTLARSQLAHCEARLLHCQQRLRQLCQEVAEEKRREEDAVLEERKLLLQRLSQELREANLLALSLADAEHKHWLESTGGFSNRPGSTRKIMGSPRQLENAVPTNKNPNGVWV</sequence>
<dbReference type="PANTHER" id="PTHR15286">
    <property type="entry name" value="RAS-ASSOCIATING DOMAIN CONTAINING PROTEIN"/>
    <property type="match status" value="1"/>
</dbReference>
<dbReference type="EMBL" id="GGLE01005407">
    <property type="protein sequence ID" value="MBY09533.1"/>
    <property type="molecule type" value="Transcribed_RNA"/>
</dbReference>
<dbReference type="RefSeq" id="XP_064482362.1">
    <property type="nucleotide sequence ID" value="XM_064626292.1"/>
</dbReference>
<name>A0A2R5LJ09_9ACAR</name>
<feature type="region of interest" description="Disordered" evidence="2">
    <location>
        <begin position="283"/>
        <end position="319"/>
    </location>
</feature>